<gene>
    <name evidence="2" type="ORF">EAE98_005796</name>
</gene>
<evidence type="ECO:0000256" key="1">
    <source>
        <dbReference type="SAM" id="MobiDB-lite"/>
    </source>
</evidence>
<dbReference type="Proteomes" id="UP000783213">
    <property type="component" value="Unassembled WGS sequence"/>
</dbReference>
<name>A0ABQ7IMR4_9HELO</name>
<evidence type="ECO:0000313" key="3">
    <source>
        <dbReference type="Proteomes" id="UP000783213"/>
    </source>
</evidence>
<accession>A0ABQ7IMR4</accession>
<dbReference type="RefSeq" id="XP_038810519.1">
    <property type="nucleotide sequence ID" value="XM_038953418.1"/>
</dbReference>
<proteinExistence type="predicted"/>
<dbReference type="GeneID" id="62232570"/>
<sequence>MRFSLTRTCPISTSHSHSNSSFIEVIPHVTISPSPTYHPQNTPFSSEPCANTQGTTTSTLHVSIPELTTSQPPSTEAKNANVQRGPMNDTLSCPGIALYAHERRRHHQSSGISMRFHISHSTSRTMIDTFISRLTLHQYPQHHMAGFWTIFFRNKFRAST</sequence>
<feature type="region of interest" description="Disordered" evidence="1">
    <location>
        <begin position="33"/>
        <end position="87"/>
    </location>
</feature>
<keyword evidence="3" id="KW-1185">Reference proteome</keyword>
<feature type="compositionally biased region" description="Polar residues" evidence="1">
    <location>
        <begin position="33"/>
        <end position="82"/>
    </location>
</feature>
<protein>
    <submittedName>
        <fullName evidence="2">Uncharacterized protein</fullName>
    </submittedName>
</protein>
<reference evidence="2 3" key="1">
    <citation type="journal article" date="2020" name="Genome Biol. Evol.">
        <title>Comparative genomics of Sclerotiniaceae.</title>
        <authorList>
            <person name="Valero Jimenez C.A."/>
            <person name="Steentjes M."/>
            <person name="Scholten O.E."/>
            <person name="Van Kan J.A.L."/>
        </authorList>
    </citation>
    <scope>NUCLEOTIDE SEQUENCE [LARGE SCALE GENOMIC DNA]</scope>
    <source>
        <strain evidence="2 3">B1</strain>
    </source>
</reference>
<comment type="caution">
    <text evidence="2">The sequence shown here is derived from an EMBL/GenBank/DDBJ whole genome shotgun (WGS) entry which is preliminary data.</text>
</comment>
<dbReference type="EMBL" id="RCSX01000011">
    <property type="protein sequence ID" value="KAF7928740.1"/>
    <property type="molecule type" value="Genomic_DNA"/>
</dbReference>
<evidence type="ECO:0000313" key="2">
    <source>
        <dbReference type="EMBL" id="KAF7928740.1"/>
    </source>
</evidence>
<organism evidence="2 3">
    <name type="scientific">Botrytis deweyae</name>
    <dbReference type="NCBI Taxonomy" id="2478750"/>
    <lineage>
        <taxon>Eukaryota</taxon>
        <taxon>Fungi</taxon>
        <taxon>Dikarya</taxon>
        <taxon>Ascomycota</taxon>
        <taxon>Pezizomycotina</taxon>
        <taxon>Leotiomycetes</taxon>
        <taxon>Helotiales</taxon>
        <taxon>Sclerotiniaceae</taxon>
        <taxon>Botrytis</taxon>
    </lineage>
</organism>